<name>A0A363NP08_9SPHI</name>
<gene>
    <name evidence="1" type="ORF">DCO56_20065</name>
</gene>
<dbReference type="AlphaFoldDB" id="A0A363NP08"/>
<reference evidence="1 2" key="1">
    <citation type="submission" date="2018-04" db="EMBL/GenBank/DDBJ databases">
        <title>Sphingobacterium sp. M46 Genome.</title>
        <authorList>
            <person name="Cheng J."/>
            <person name="Li Y."/>
        </authorList>
    </citation>
    <scope>NUCLEOTIDE SEQUENCE [LARGE SCALE GENOMIC DNA]</scope>
    <source>
        <strain evidence="1 2">M46</strain>
    </source>
</reference>
<organism evidence="1 2">
    <name type="scientific">Sphingobacterium athyrii</name>
    <dbReference type="NCBI Taxonomy" id="2152717"/>
    <lineage>
        <taxon>Bacteria</taxon>
        <taxon>Pseudomonadati</taxon>
        <taxon>Bacteroidota</taxon>
        <taxon>Sphingobacteriia</taxon>
        <taxon>Sphingobacteriales</taxon>
        <taxon>Sphingobacteriaceae</taxon>
        <taxon>Sphingobacterium</taxon>
    </lineage>
</organism>
<comment type="caution">
    <text evidence="1">The sequence shown here is derived from an EMBL/GenBank/DDBJ whole genome shotgun (WGS) entry which is preliminary data.</text>
</comment>
<keyword evidence="2" id="KW-1185">Reference proteome</keyword>
<protein>
    <submittedName>
        <fullName evidence="1">Uncharacterized protein</fullName>
    </submittedName>
</protein>
<evidence type="ECO:0000313" key="2">
    <source>
        <dbReference type="Proteomes" id="UP000250831"/>
    </source>
</evidence>
<evidence type="ECO:0000313" key="1">
    <source>
        <dbReference type="EMBL" id="PUV22508.1"/>
    </source>
</evidence>
<proteinExistence type="predicted"/>
<dbReference type="Proteomes" id="UP000250831">
    <property type="component" value="Unassembled WGS sequence"/>
</dbReference>
<dbReference type="EMBL" id="QCXX01000006">
    <property type="protein sequence ID" value="PUV22508.1"/>
    <property type="molecule type" value="Genomic_DNA"/>
</dbReference>
<sequence>MNIWLSLRKHSNMVDLTRRKVLAYHLRHLVVGLISNDEFEESITDDVSFGWLPEQYYHSKEAKSDDPIIRPMLELSWCLYSDLENRKLTGKYQLSDKELKDIARIILFLNSDFEYEWPYFDRINLLIRLSFKDLLFTVLSLGQHYNVKLNERKKQYEAFNNTGDHELWPFISKEQYEQQLRKQPFLWGKKPD</sequence>
<accession>A0A363NP08</accession>